<dbReference type="EMBL" id="JBEPSB010000011">
    <property type="protein sequence ID" value="MET4561459.1"/>
    <property type="molecule type" value="Genomic_DNA"/>
</dbReference>
<keyword evidence="3 6" id="KW-0812">Transmembrane</keyword>
<keyword evidence="2" id="KW-1003">Cell membrane</keyword>
<dbReference type="PANTHER" id="PTHR30572">
    <property type="entry name" value="MEMBRANE COMPONENT OF TRANSPORTER-RELATED"/>
    <property type="match status" value="1"/>
</dbReference>
<feature type="domain" description="MacB-like periplasmic core" evidence="8">
    <location>
        <begin position="116"/>
        <end position="282"/>
    </location>
</feature>
<evidence type="ECO:0000259" key="7">
    <source>
        <dbReference type="Pfam" id="PF02687"/>
    </source>
</evidence>
<evidence type="ECO:0000256" key="4">
    <source>
        <dbReference type="ARBA" id="ARBA00022989"/>
    </source>
</evidence>
<feature type="transmembrane region" description="Helical" evidence="6">
    <location>
        <begin position="445"/>
        <end position="465"/>
    </location>
</feature>
<dbReference type="Pfam" id="PF12704">
    <property type="entry name" value="MacB_PCD"/>
    <property type="match status" value="1"/>
</dbReference>
<dbReference type="InterPro" id="IPR050250">
    <property type="entry name" value="Macrolide_Exporter_MacB"/>
</dbReference>
<protein>
    <submittedName>
        <fullName evidence="9">ABC transport system permease protein</fullName>
    </submittedName>
</protein>
<feature type="domain" description="ABC3 transporter permease C-terminal" evidence="7">
    <location>
        <begin position="319"/>
        <end position="469"/>
    </location>
</feature>
<evidence type="ECO:0000256" key="1">
    <source>
        <dbReference type="ARBA" id="ARBA00004651"/>
    </source>
</evidence>
<evidence type="ECO:0000256" key="5">
    <source>
        <dbReference type="ARBA" id="ARBA00023136"/>
    </source>
</evidence>
<comment type="caution">
    <text evidence="9">The sequence shown here is derived from an EMBL/GenBank/DDBJ whole genome shotgun (WGS) entry which is preliminary data.</text>
</comment>
<keyword evidence="5 6" id="KW-0472">Membrane</keyword>
<evidence type="ECO:0000256" key="2">
    <source>
        <dbReference type="ARBA" id="ARBA00022475"/>
    </source>
</evidence>
<evidence type="ECO:0000259" key="8">
    <source>
        <dbReference type="Pfam" id="PF12704"/>
    </source>
</evidence>
<organism evidence="9 10">
    <name type="scientific">Lysinibacillus parviboronicapiens</name>
    <dbReference type="NCBI Taxonomy" id="436516"/>
    <lineage>
        <taxon>Bacteria</taxon>
        <taxon>Bacillati</taxon>
        <taxon>Bacillota</taxon>
        <taxon>Bacilli</taxon>
        <taxon>Bacillales</taxon>
        <taxon>Bacillaceae</taxon>
        <taxon>Lysinibacillus</taxon>
    </lineage>
</organism>
<name>A0ABV2PKY2_9BACI</name>
<sequence length="477" mass="52682">MNFIKRAVLSVKARMGKSLILFAVFLVVANLVLAGFAIQNVSKAANDLARQKLGVDVSLRLDEEKLMQNVAKQREENPGGKIKHPELSAEEADQLAKLSYVENYNYLKSEMLVADGYTPINADKGGEAVGGSVGGNNHGNMKMPDTFFQGVRSSDLLKDFQEGTNKIVEGRPITPEDKNKKVVLIEERLAEQNEFQVGDKLKIKSSDEVSIVELEIVGIYKNTGITNFEESLPPMMHPSNRVYANYDSMKEFNENDNVNDTTITEAIYFLKDPESIEDFKAEGKNTTIDFDLFKLDAHDALYQKMVGPIENIASTSKWIVYLVSISGSIILGLIIMLTIKERRKELGILLAIGEKKRKLVGQLLVEVLCVAVLAFGISIITGETVSQKMGDSLLQKEVSAAEEQQQESNNLGFSFGMMNGQDKNKEVDPIDNIDVSISSQDVLNLGGLGLLIAMFSTLLPALSILRLNPKEILLKDE</sequence>
<evidence type="ECO:0000313" key="10">
    <source>
        <dbReference type="Proteomes" id="UP001549363"/>
    </source>
</evidence>
<accession>A0ABV2PKY2</accession>
<evidence type="ECO:0000256" key="3">
    <source>
        <dbReference type="ARBA" id="ARBA00022692"/>
    </source>
</evidence>
<evidence type="ECO:0000256" key="6">
    <source>
        <dbReference type="SAM" id="Phobius"/>
    </source>
</evidence>
<keyword evidence="10" id="KW-1185">Reference proteome</keyword>
<reference evidence="9 10" key="1">
    <citation type="submission" date="2024-06" db="EMBL/GenBank/DDBJ databases">
        <title>Sorghum-associated microbial communities from plants grown in Nebraska, USA.</title>
        <authorList>
            <person name="Schachtman D."/>
        </authorList>
    </citation>
    <scope>NUCLEOTIDE SEQUENCE [LARGE SCALE GENOMIC DNA]</scope>
    <source>
        <strain evidence="9 10">736</strain>
    </source>
</reference>
<dbReference type="InterPro" id="IPR003838">
    <property type="entry name" value="ABC3_permease_C"/>
</dbReference>
<keyword evidence="4 6" id="KW-1133">Transmembrane helix</keyword>
<feature type="transmembrane region" description="Helical" evidence="6">
    <location>
        <begin position="359"/>
        <end position="380"/>
    </location>
</feature>
<proteinExistence type="predicted"/>
<dbReference type="Pfam" id="PF02687">
    <property type="entry name" value="FtsX"/>
    <property type="match status" value="1"/>
</dbReference>
<comment type="subcellular location">
    <subcellularLocation>
        <location evidence="1">Cell membrane</location>
        <topology evidence="1">Multi-pass membrane protein</topology>
    </subcellularLocation>
</comment>
<evidence type="ECO:0000313" key="9">
    <source>
        <dbReference type="EMBL" id="MET4561459.1"/>
    </source>
</evidence>
<gene>
    <name evidence="9" type="ORF">ABIA69_002627</name>
</gene>
<dbReference type="RefSeq" id="WP_354472033.1">
    <property type="nucleotide sequence ID" value="NZ_JBEPSB010000011.1"/>
</dbReference>
<feature type="transmembrane region" description="Helical" evidence="6">
    <location>
        <begin position="318"/>
        <end position="339"/>
    </location>
</feature>
<dbReference type="PANTHER" id="PTHR30572:SF9">
    <property type="entry name" value="ABC TRANSPORTER PERMEASE PROTEIN"/>
    <property type="match status" value="1"/>
</dbReference>
<dbReference type="InterPro" id="IPR025857">
    <property type="entry name" value="MacB_PCD"/>
</dbReference>
<dbReference type="Proteomes" id="UP001549363">
    <property type="component" value="Unassembled WGS sequence"/>
</dbReference>